<keyword evidence="9" id="KW-1185">Reference proteome</keyword>
<comment type="caution">
    <text evidence="8">The sequence shown here is derived from an EMBL/GenBank/DDBJ whole genome shotgun (WGS) entry which is preliminary data.</text>
</comment>
<keyword evidence="4" id="KW-0255">Endonuclease</keyword>
<feature type="non-terminal residue" evidence="8">
    <location>
        <position position="1"/>
    </location>
</feature>
<feature type="domain" description="Reverse transcriptase RNase H-like" evidence="7">
    <location>
        <begin position="22"/>
        <end position="72"/>
    </location>
</feature>
<dbReference type="AlphaFoldDB" id="A0A371FZB4"/>
<evidence type="ECO:0000256" key="4">
    <source>
        <dbReference type="ARBA" id="ARBA00022759"/>
    </source>
</evidence>
<gene>
    <name evidence="8" type="ORF">CR513_35423</name>
</gene>
<dbReference type="Proteomes" id="UP000257109">
    <property type="component" value="Unassembled WGS sequence"/>
</dbReference>
<keyword evidence="3" id="KW-0540">Nuclease</keyword>
<dbReference type="InterPro" id="IPR041373">
    <property type="entry name" value="RT_RNaseH"/>
</dbReference>
<evidence type="ECO:0000256" key="6">
    <source>
        <dbReference type="ARBA" id="ARBA00022918"/>
    </source>
</evidence>
<proteinExistence type="predicted"/>
<sequence length="72" mass="8403">MRIVKRRLRKSSEPPILLPPVFGRPLIMYLTLLAESTGCALGQHDESGRKEQAIYYLTKKFTNYEMRYSPLE</sequence>
<reference evidence="8" key="1">
    <citation type="submission" date="2018-05" db="EMBL/GenBank/DDBJ databases">
        <title>Draft genome of Mucuna pruriens seed.</title>
        <authorList>
            <person name="Nnadi N.E."/>
            <person name="Vos R."/>
            <person name="Hasami M.H."/>
            <person name="Devisetty U.K."/>
            <person name="Aguiy J.C."/>
        </authorList>
    </citation>
    <scope>NUCLEOTIDE SEQUENCE [LARGE SCALE GENOMIC DNA]</scope>
    <source>
        <strain evidence="8">JCA_2017</strain>
    </source>
</reference>
<dbReference type="OrthoDB" id="1406072at2759"/>
<organism evidence="8 9">
    <name type="scientific">Mucuna pruriens</name>
    <name type="common">Velvet bean</name>
    <name type="synonym">Dolichos pruriens</name>
    <dbReference type="NCBI Taxonomy" id="157652"/>
    <lineage>
        <taxon>Eukaryota</taxon>
        <taxon>Viridiplantae</taxon>
        <taxon>Streptophyta</taxon>
        <taxon>Embryophyta</taxon>
        <taxon>Tracheophyta</taxon>
        <taxon>Spermatophyta</taxon>
        <taxon>Magnoliopsida</taxon>
        <taxon>eudicotyledons</taxon>
        <taxon>Gunneridae</taxon>
        <taxon>Pentapetalae</taxon>
        <taxon>rosids</taxon>
        <taxon>fabids</taxon>
        <taxon>Fabales</taxon>
        <taxon>Fabaceae</taxon>
        <taxon>Papilionoideae</taxon>
        <taxon>50 kb inversion clade</taxon>
        <taxon>NPAAA clade</taxon>
        <taxon>indigoferoid/millettioid clade</taxon>
        <taxon>Phaseoleae</taxon>
        <taxon>Mucuna</taxon>
    </lineage>
</organism>
<evidence type="ECO:0000256" key="2">
    <source>
        <dbReference type="ARBA" id="ARBA00022695"/>
    </source>
</evidence>
<protein>
    <recommendedName>
        <fullName evidence="7">Reverse transcriptase RNase H-like domain-containing protein</fullName>
    </recommendedName>
</protein>
<evidence type="ECO:0000256" key="1">
    <source>
        <dbReference type="ARBA" id="ARBA00022679"/>
    </source>
</evidence>
<keyword evidence="2" id="KW-0548">Nucleotidyltransferase</keyword>
<dbReference type="Pfam" id="PF17917">
    <property type="entry name" value="RT_RNaseH"/>
    <property type="match status" value="1"/>
</dbReference>
<accession>A0A371FZB4</accession>
<evidence type="ECO:0000259" key="7">
    <source>
        <dbReference type="Pfam" id="PF17917"/>
    </source>
</evidence>
<keyword evidence="6" id="KW-0695">RNA-directed DNA polymerase</keyword>
<keyword evidence="5" id="KW-0378">Hydrolase</keyword>
<name>A0A371FZB4_MUCPR</name>
<keyword evidence="1" id="KW-0808">Transferase</keyword>
<dbReference type="PANTHER" id="PTHR48475">
    <property type="entry name" value="RIBONUCLEASE H"/>
    <property type="match status" value="1"/>
</dbReference>
<dbReference type="EMBL" id="QJKJ01007290">
    <property type="protein sequence ID" value="RDX83655.1"/>
    <property type="molecule type" value="Genomic_DNA"/>
</dbReference>
<evidence type="ECO:0000313" key="9">
    <source>
        <dbReference type="Proteomes" id="UP000257109"/>
    </source>
</evidence>
<dbReference type="PANTHER" id="PTHR48475:SF1">
    <property type="entry name" value="RNASE H TYPE-1 DOMAIN-CONTAINING PROTEIN"/>
    <property type="match status" value="1"/>
</dbReference>
<evidence type="ECO:0000256" key="3">
    <source>
        <dbReference type="ARBA" id="ARBA00022722"/>
    </source>
</evidence>
<dbReference type="SUPFAM" id="SSF56672">
    <property type="entry name" value="DNA/RNA polymerases"/>
    <property type="match status" value="1"/>
</dbReference>
<evidence type="ECO:0000313" key="8">
    <source>
        <dbReference type="EMBL" id="RDX83655.1"/>
    </source>
</evidence>
<evidence type="ECO:0000256" key="5">
    <source>
        <dbReference type="ARBA" id="ARBA00022801"/>
    </source>
</evidence>
<dbReference type="InterPro" id="IPR043502">
    <property type="entry name" value="DNA/RNA_pol_sf"/>
</dbReference>